<proteinExistence type="predicted"/>
<keyword evidence="2" id="KW-1185">Reference proteome</keyword>
<organism evidence="1 2">
    <name type="scientific">Mycena maculata</name>
    <dbReference type="NCBI Taxonomy" id="230809"/>
    <lineage>
        <taxon>Eukaryota</taxon>
        <taxon>Fungi</taxon>
        <taxon>Dikarya</taxon>
        <taxon>Basidiomycota</taxon>
        <taxon>Agaricomycotina</taxon>
        <taxon>Agaricomycetes</taxon>
        <taxon>Agaricomycetidae</taxon>
        <taxon>Agaricales</taxon>
        <taxon>Marasmiineae</taxon>
        <taxon>Mycenaceae</taxon>
        <taxon>Mycena</taxon>
    </lineage>
</organism>
<evidence type="ECO:0000313" key="2">
    <source>
        <dbReference type="Proteomes" id="UP001215280"/>
    </source>
</evidence>
<accession>A0AAD7NXP9</accession>
<gene>
    <name evidence="1" type="ORF">DFH07DRAFT_794690</name>
</gene>
<comment type="caution">
    <text evidence="1">The sequence shown here is derived from an EMBL/GenBank/DDBJ whole genome shotgun (WGS) entry which is preliminary data.</text>
</comment>
<reference evidence="1" key="1">
    <citation type="submission" date="2023-03" db="EMBL/GenBank/DDBJ databases">
        <title>Massive genome expansion in bonnet fungi (Mycena s.s.) driven by repeated elements and novel gene families across ecological guilds.</title>
        <authorList>
            <consortium name="Lawrence Berkeley National Laboratory"/>
            <person name="Harder C.B."/>
            <person name="Miyauchi S."/>
            <person name="Viragh M."/>
            <person name="Kuo A."/>
            <person name="Thoen E."/>
            <person name="Andreopoulos B."/>
            <person name="Lu D."/>
            <person name="Skrede I."/>
            <person name="Drula E."/>
            <person name="Henrissat B."/>
            <person name="Morin E."/>
            <person name="Kohler A."/>
            <person name="Barry K."/>
            <person name="LaButti K."/>
            <person name="Morin E."/>
            <person name="Salamov A."/>
            <person name="Lipzen A."/>
            <person name="Mereny Z."/>
            <person name="Hegedus B."/>
            <person name="Baldrian P."/>
            <person name="Stursova M."/>
            <person name="Weitz H."/>
            <person name="Taylor A."/>
            <person name="Grigoriev I.V."/>
            <person name="Nagy L.G."/>
            <person name="Martin F."/>
            <person name="Kauserud H."/>
        </authorList>
    </citation>
    <scope>NUCLEOTIDE SEQUENCE</scope>
    <source>
        <strain evidence="1">CBHHK188m</strain>
    </source>
</reference>
<evidence type="ECO:0000313" key="1">
    <source>
        <dbReference type="EMBL" id="KAJ7779321.1"/>
    </source>
</evidence>
<protein>
    <submittedName>
        <fullName evidence="1">Uncharacterized protein</fullName>
    </submittedName>
</protein>
<name>A0AAD7NXP9_9AGAR</name>
<dbReference type="AlphaFoldDB" id="A0AAD7NXP9"/>
<dbReference type="EMBL" id="JARJLG010000007">
    <property type="protein sequence ID" value="KAJ7779321.1"/>
    <property type="molecule type" value="Genomic_DNA"/>
</dbReference>
<dbReference type="Proteomes" id="UP001215280">
    <property type="component" value="Unassembled WGS sequence"/>
</dbReference>
<sequence>MDRGRWLAPSIPSPPLATCLPCLFSHSWHIPDFFAAQLSWPHLNLSLPLDIITAFRLLTQCTNLLGGTFWGVRASEFEDTDPFAVPALAHLRHFMPRLAGDGDPQIHIVFDAFAFRHYTASRFASTSRRPQRFARAIGPSIRTVHVGRIAFHSNASTIAFRPPQAVVLAHGDWTEALANMIEVAMGSHGWTLNADRPLAESCSRSVDIESSALWLNSCSRQLPPPVFLIKHRLW</sequence>